<keyword evidence="5" id="KW-0812">Transmembrane</keyword>
<dbReference type="EMBL" id="JAGUCO010000023">
    <property type="protein sequence ID" value="MBS2100443.1"/>
    <property type="molecule type" value="Genomic_DNA"/>
</dbReference>
<dbReference type="RefSeq" id="WP_212218293.1">
    <property type="nucleotide sequence ID" value="NZ_JAGUCO010000023.1"/>
</dbReference>
<dbReference type="PANTHER" id="PTHR30026">
    <property type="entry name" value="OUTER MEMBRANE PROTEIN TOLC"/>
    <property type="match status" value="1"/>
</dbReference>
<keyword evidence="4" id="KW-1134">Transmembrane beta strand</keyword>
<dbReference type="Pfam" id="PF02321">
    <property type="entry name" value="OEP"/>
    <property type="match status" value="1"/>
</dbReference>
<evidence type="ECO:0000313" key="10">
    <source>
        <dbReference type="Proteomes" id="UP000708576"/>
    </source>
</evidence>
<feature type="coiled-coil region" evidence="8">
    <location>
        <begin position="181"/>
        <end position="208"/>
    </location>
</feature>
<comment type="caution">
    <text evidence="9">The sequence shown here is derived from an EMBL/GenBank/DDBJ whole genome shotgun (WGS) entry which is preliminary data.</text>
</comment>
<feature type="coiled-coil region" evidence="8">
    <location>
        <begin position="108"/>
        <end position="135"/>
    </location>
</feature>
<sequence>MKPNKLRYQTLLKSALSILLILLGWAGNNVLAQDNLDHYLTLAAENNPSLKAAFNKYMAALEKAPQVSALPDPQIAFAYFIQPVETRVGPQEFKISASQMFPWFGTLQARENAAISNAKAEYEMFEQQKSKLFQEVKANWYNIYFNQKAIDITLENMTILQSFRGVATAKVEAGKVSAADQYRIEMEINDLENELAQLRDAQSLLTTSFKNLIGTTSEIAVGDTIISTDLLLRKEAIMDSIKAKNHVLLSMDLNTSALEYQKEAAQKAGGPNFSIGIDYTFIGKGENNLSGKDAILFPKIGFSIPLYRKKYKSIVQEVVYQQEAVTNDKSNQTNILENILEKSYNEMTDAERRLRLFEKQLLLSSKSLRIIETEYANQNSNFEEMLRMQKRMLKYQLELEKARTDKLASIAFIYYLMGK</sequence>
<evidence type="ECO:0000256" key="7">
    <source>
        <dbReference type="ARBA" id="ARBA00023237"/>
    </source>
</evidence>
<keyword evidence="3" id="KW-0813">Transport</keyword>
<evidence type="ECO:0000313" key="9">
    <source>
        <dbReference type="EMBL" id="MBS2100443.1"/>
    </source>
</evidence>
<comment type="similarity">
    <text evidence="2">Belongs to the outer membrane factor (OMF) (TC 1.B.17) family.</text>
</comment>
<name>A0ABS5JZX8_9BACT</name>
<proteinExistence type="inferred from homology"/>
<dbReference type="PANTHER" id="PTHR30026:SF20">
    <property type="entry name" value="OUTER MEMBRANE PROTEIN TOLC"/>
    <property type="match status" value="1"/>
</dbReference>
<dbReference type="InterPro" id="IPR051906">
    <property type="entry name" value="TolC-like"/>
</dbReference>
<reference evidence="9 10" key="1">
    <citation type="journal article" date="2015" name="Int. J. Syst. Evol. Microbiol.">
        <title>Carboxylicivirga linearis sp. nov., isolated from a sea cucumber culture pond.</title>
        <authorList>
            <person name="Wang F.Q."/>
            <person name="Zhou Y.X."/>
            <person name="Lin X.Z."/>
            <person name="Chen G.J."/>
            <person name="Du Z.J."/>
        </authorList>
    </citation>
    <scope>NUCLEOTIDE SEQUENCE [LARGE SCALE GENOMIC DNA]</scope>
    <source>
        <strain evidence="9 10">FB218</strain>
    </source>
</reference>
<organism evidence="9 10">
    <name type="scientific">Carboxylicivirga linearis</name>
    <dbReference type="NCBI Taxonomy" id="1628157"/>
    <lineage>
        <taxon>Bacteria</taxon>
        <taxon>Pseudomonadati</taxon>
        <taxon>Bacteroidota</taxon>
        <taxon>Bacteroidia</taxon>
        <taxon>Marinilabiliales</taxon>
        <taxon>Marinilabiliaceae</taxon>
        <taxon>Carboxylicivirga</taxon>
    </lineage>
</organism>
<evidence type="ECO:0000256" key="5">
    <source>
        <dbReference type="ARBA" id="ARBA00022692"/>
    </source>
</evidence>
<accession>A0ABS5JZX8</accession>
<dbReference type="InterPro" id="IPR003423">
    <property type="entry name" value="OMP_efflux"/>
</dbReference>
<evidence type="ECO:0000256" key="3">
    <source>
        <dbReference type="ARBA" id="ARBA00022448"/>
    </source>
</evidence>
<protein>
    <submittedName>
        <fullName evidence="9">TolC family protein</fullName>
    </submittedName>
</protein>
<evidence type="ECO:0000256" key="2">
    <source>
        <dbReference type="ARBA" id="ARBA00007613"/>
    </source>
</evidence>
<keyword evidence="10" id="KW-1185">Reference proteome</keyword>
<gene>
    <name evidence="9" type="ORF">KEM10_19310</name>
</gene>
<dbReference type="SUPFAM" id="SSF56954">
    <property type="entry name" value="Outer membrane efflux proteins (OEP)"/>
    <property type="match status" value="1"/>
</dbReference>
<comment type="subcellular location">
    <subcellularLocation>
        <location evidence="1">Cell outer membrane</location>
    </subcellularLocation>
</comment>
<evidence type="ECO:0000256" key="1">
    <source>
        <dbReference type="ARBA" id="ARBA00004442"/>
    </source>
</evidence>
<keyword evidence="8" id="KW-0175">Coiled coil</keyword>
<dbReference type="Proteomes" id="UP000708576">
    <property type="component" value="Unassembled WGS sequence"/>
</dbReference>
<keyword evidence="6" id="KW-0472">Membrane</keyword>
<dbReference type="Gene3D" id="1.20.1600.10">
    <property type="entry name" value="Outer membrane efflux proteins (OEP)"/>
    <property type="match status" value="1"/>
</dbReference>
<evidence type="ECO:0000256" key="8">
    <source>
        <dbReference type="SAM" id="Coils"/>
    </source>
</evidence>
<evidence type="ECO:0000256" key="6">
    <source>
        <dbReference type="ARBA" id="ARBA00023136"/>
    </source>
</evidence>
<keyword evidence="7" id="KW-0998">Cell outer membrane</keyword>
<evidence type="ECO:0000256" key="4">
    <source>
        <dbReference type="ARBA" id="ARBA00022452"/>
    </source>
</evidence>